<dbReference type="GO" id="GO:0016787">
    <property type="term" value="F:hydrolase activity"/>
    <property type="evidence" value="ECO:0007669"/>
    <property type="project" value="InterPro"/>
</dbReference>
<accession>A0A7D3QU60</accession>
<dbReference type="Gene3D" id="3.60.21.10">
    <property type="match status" value="1"/>
</dbReference>
<dbReference type="Proteomes" id="UP001162001">
    <property type="component" value="Segment"/>
</dbReference>
<dbReference type="Pfam" id="PF00149">
    <property type="entry name" value="Metallophos"/>
    <property type="match status" value="1"/>
</dbReference>
<evidence type="ECO:0000313" key="2">
    <source>
        <dbReference type="EMBL" id="QKF93863.1"/>
    </source>
</evidence>
<organism evidence="2 3">
    <name type="scientific">Fadolivirus FV1/VV64</name>
    <dbReference type="NCBI Taxonomy" id="3070911"/>
    <lineage>
        <taxon>Viruses</taxon>
        <taxon>Varidnaviria</taxon>
        <taxon>Bamfordvirae</taxon>
        <taxon>Nucleocytoviricota</taxon>
        <taxon>Megaviricetes</taxon>
        <taxon>Imitervirales</taxon>
        <taxon>Mimiviridae</taxon>
        <taxon>Klosneuvirinae</taxon>
        <taxon>Fadolivirus</taxon>
        <taxon>Fadolivirus algeromassiliense</taxon>
    </lineage>
</organism>
<sequence>MDGGSEPINNTSINYEDEDRKIFEKYCKKHKYYPLILPAKKQIIAIGDLHGDYNLTIRVLKLAKLIDDNNKWIGGDTYVVQVGDQLDNCRPYERKCDEPDPNNLSSFSDTSAEDIRVLKLFTELDKQAQKVGGAVISLFGNHEIMNVMGNFNYVSYNDVQKFKDYKDPLNKTLEFDTPKDARTHAFKPGNEYSNLLACTRVPAIIIGSFIFVHAGFVNKFLDKLRLKGRTDLYKISYILRKWLLGLIDKKNVVNIITSSRYSLFWDRILGSIPTDLNNNDAKCVAYLDRALSVFEVDNMVIGHTPQFFVNGIGINKTCDDKLWRIDFGGSFGFHKFDKQFIKNGNAMKLRNAQVLKIIDDKEIVIIQDKNKEDMPQN</sequence>
<proteinExistence type="predicted"/>
<feature type="domain" description="Calcineurin-like phosphoesterase" evidence="1">
    <location>
        <begin position="43"/>
        <end position="305"/>
    </location>
</feature>
<name>A0A7D3QU60_9VIRU</name>
<dbReference type="SUPFAM" id="SSF56300">
    <property type="entry name" value="Metallo-dependent phosphatases"/>
    <property type="match status" value="1"/>
</dbReference>
<evidence type="ECO:0000259" key="1">
    <source>
        <dbReference type="Pfam" id="PF00149"/>
    </source>
</evidence>
<dbReference type="EMBL" id="MT418680">
    <property type="protein sequence ID" value="QKF93863.1"/>
    <property type="molecule type" value="Genomic_DNA"/>
</dbReference>
<dbReference type="PANTHER" id="PTHR46546:SF4">
    <property type="entry name" value="SHEWANELLA-LIKE PROTEIN PHOSPHATASE 1"/>
    <property type="match status" value="1"/>
</dbReference>
<dbReference type="InterPro" id="IPR029052">
    <property type="entry name" value="Metallo-depent_PP-like"/>
</dbReference>
<gene>
    <name evidence="2" type="ORF">Fadolivirus_1_405</name>
</gene>
<protein>
    <submittedName>
        <fullName evidence="2">Metallo-dependent phosphatase</fullName>
    </submittedName>
</protein>
<evidence type="ECO:0000313" key="3">
    <source>
        <dbReference type="Proteomes" id="UP001162001"/>
    </source>
</evidence>
<reference evidence="2 3" key="1">
    <citation type="submission" date="2020-04" db="EMBL/GenBank/DDBJ databases">
        <title>Advantages and limits of metagenomic assembly and binning of a giant virus.</title>
        <authorList>
            <person name="Schulz F."/>
            <person name="Andreani J."/>
            <person name="Francis R."/>
            <person name="Boudjemaa H."/>
            <person name="Bou Khalil J.Y."/>
            <person name="Lee J."/>
            <person name="La Scola B."/>
            <person name="Woyke T."/>
        </authorList>
    </citation>
    <scope>NUCLEOTIDE SEQUENCE [LARGE SCALE GENOMIC DNA]</scope>
    <source>
        <strain evidence="2 3">FV1/VV64</strain>
    </source>
</reference>
<dbReference type="PANTHER" id="PTHR46546">
    <property type="entry name" value="SHEWANELLA-LIKE PROTEIN PHOSPHATASE 1"/>
    <property type="match status" value="1"/>
</dbReference>
<dbReference type="InterPro" id="IPR004843">
    <property type="entry name" value="Calcineurin-like_PHP"/>
</dbReference>
<keyword evidence="3" id="KW-1185">Reference proteome</keyword>